<keyword evidence="2" id="KW-1185">Reference proteome</keyword>
<proteinExistence type="predicted"/>
<evidence type="ECO:0000313" key="2">
    <source>
        <dbReference type="Proteomes" id="UP000186922"/>
    </source>
</evidence>
<protein>
    <submittedName>
        <fullName evidence="1">Uncharacterized protein</fullName>
    </submittedName>
</protein>
<dbReference type="Proteomes" id="UP000186922">
    <property type="component" value="Unassembled WGS sequence"/>
</dbReference>
<gene>
    <name evidence="1" type="primary">RvY_00138-1</name>
    <name evidence="1" type="synonym">RvY_00138.1</name>
    <name evidence="1" type="ORF">RvY_00138</name>
</gene>
<accession>A0A1D1UM90</accession>
<dbReference type="AlphaFoldDB" id="A0A1D1UM90"/>
<evidence type="ECO:0000313" key="1">
    <source>
        <dbReference type="EMBL" id="GAU87258.1"/>
    </source>
</evidence>
<organism evidence="1 2">
    <name type="scientific">Ramazzottius varieornatus</name>
    <name type="common">Water bear</name>
    <name type="synonym">Tardigrade</name>
    <dbReference type="NCBI Taxonomy" id="947166"/>
    <lineage>
        <taxon>Eukaryota</taxon>
        <taxon>Metazoa</taxon>
        <taxon>Ecdysozoa</taxon>
        <taxon>Tardigrada</taxon>
        <taxon>Eutardigrada</taxon>
        <taxon>Parachela</taxon>
        <taxon>Hypsibioidea</taxon>
        <taxon>Ramazzottiidae</taxon>
        <taxon>Ramazzottius</taxon>
    </lineage>
</organism>
<sequence>MPWSNRGDTGCKLSDTPIKVTLNFKIDISVVEWPFTALKLEMAGYFHAE</sequence>
<reference evidence="1 2" key="1">
    <citation type="journal article" date="2016" name="Nat. Commun.">
        <title>Extremotolerant tardigrade genome and improved radiotolerance of human cultured cells by tardigrade-unique protein.</title>
        <authorList>
            <person name="Hashimoto T."/>
            <person name="Horikawa D.D."/>
            <person name="Saito Y."/>
            <person name="Kuwahara H."/>
            <person name="Kozuka-Hata H."/>
            <person name="Shin-I T."/>
            <person name="Minakuchi Y."/>
            <person name="Ohishi K."/>
            <person name="Motoyama A."/>
            <person name="Aizu T."/>
            <person name="Enomoto A."/>
            <person name="Kondo K."/>
            <person name="Tanaka S."/>
            <person name="Hara Y."/>
            <person name="Koshikawa S."/>
            <person name="Sagara H."/>
            <person name="Miura T."/>
            <person name="Yokobori S."/>
            <person name="Miyagawa K."/>
            <person name="Suzuki Y."/>
            <person name="Kubo T."/>
            <person name="Oyama M."/>
            <person name="Kohara Y."/>
            <person name="Fujiyama A."/>
            <person name="Arakawa K."/>
            <person name="Katayama T."/>
            <person name="Toyoda A."/>
            <person name="Kunieda T."/>
        </authorList>
    </citation>
    <scope>NUCLEOTIDE SEQUENCE [LARGE SCALE GENOMIC DNA]</scope>
    <source>
        <strain evidence="1 2">YOKOZUNA-1</strain>
    </source>
</reference>
<dbReference type="EMBL" id="BDGG01000001">
    <property type="protein sequence ID" value="GAU87258.1"/>
    <property type="molecule type" value="Genomic_DNA"/>
</dbReference>
<name>A0A1D1UM90_RAMVA</name>
<comment type="caution">
    <text evidence="1">The sequence shown here is derived from an EMBL/GenBank/DDBJ whole genome shotgun (WGS) entry which is preliminary data.</text>
</comment>